<reference evidence="1 2" key="1">
    <citation type="submission" date="2021-06" db="EMBL/GenBank/DDBJ databases">
        <title>Caerostris extrusa draft genome.</title>
        <authorList>
            <person name="Kono N."/>
            <person name="Arakawa K."/>
        </authorList>
    </citation>
    <scope>NUCLEOTIDE SEQUENCE [LARGE SCALE GENOMIC DNA]</scope>
</reference>
<proteinExistence type="predicted"/>
<name>A0AAV4WIQ1_CAEEX</name>
<evidence type="ECO:0000313" key="2">
    <source>
        <dbReference type="Proteomes" id="UP001054945"/>
    </source>
</evidence>
<organism evidence="1 2">
    <name type="scientific">Caerostris extrusa</name>
    <name type="common">Bark spider</name>
    <name type="synonym">Caerostris bankana</name>
    <dbReference type="NCBI Taxonomy" id="172846"/>
    <lineage>
        <taxon>Eukaryota</taxon>
        <taxon>Metazoa</taxon>
        <taxon>Ecdysozoa</taxon>
        <taxon>Arthropoda</taxon>
        <taxon>Chelicerata</taxon>
        <taxon>Arachnida</taxon>
        <taxon>Araneae</taxon>
        <taxon>Araneomorphae</taxon>
        <taxon>Entelegynae</taxon>
        <taxon>Araneoidea</taxon>
        <taxon>Araneidae</taxon>
        <taxon>Caerostris</taxon>
    </lineage>
</organism>
<comment type="caution">
    <text evidence="1">The sequence shown here is derived from an EMBL/GenBank/DDBJ whole genome shotgun (WGS) entry which is preliminary data.</text>
</comment>
<protein>
    <submittedName>
        <fullName evidence="1">Uncharacterized protein</fullName>
    </submittedName>
</protein>
<dbReference type="Proteomes" id="UP001054945">
    <property type="component" value="Unassembled WGS sequence"/>
</dbReference>
<accession>A0AAV4WIQ1</accession>
<dbReference type="AlphaFoldDB" id="A0AAV4WIQ1"/>
<dbReference type="EMBL" id="BPLR01016099">
    <property type="protein sequence ID" value="GIY81255.1"/>
    <property type="molecule type" value="Genomic_DNA"/>
</dbReference>
<gene>
    <name evidence="1" type="ORF">CEXT_597561</name>
</gene>
<evidence type="ECO:0000313" key="1">
    <source>
        <dbReference type="EMBL" id="GIY81255.1"/>
    </source>
</evidence>
<keyword evidence="2" id="KW-1185">Reference proteome</keyword>
<sequence length="106" mass="11371">MSISCALLLSTPPDQTPSCDACLPGESLCDFPFPVVSHLVPLVSPTATLDTAYSIELHCNRLHFQWVLIHLSQSLVLSHTFLSCSLALNNANLPMRLGLNGGSRGP</sequence>